<dbReference type="InterPro" id="IPR027417">
    <property type="entry name" value="P-loop_NTPase"/>
</dbReference>
<accession>A0A1G9D2R5</accession>
<dbReference type="InterPro" id="IPR041095">
    <property type="entry name" value="EFG_II"/>
</dbReference>
<evidence type="ECO:0000256" key="4">
    <source>
        <dbReference type="ARBA" id="ARBA00022768"/>
    </source>
</evidence>
<feature type="binding site" evidence="7">
    <location>
        <begin position="17"/>
        <end position="24"/>
    </location>
    <ligand>
        <name>GTP</name>
        <dbReference type="ChEBI" id="CHEBI:37565"/>
    </ligand>
</feature>
<organism evidence="9 10">
    <name type="scientific">Sediminibacillus albus</name>
    <dbReference type="NCBI Taxonomy" id="407036"/>
    <lineage>
        <taxon>Bacteria</taxon>
        <taxon>Bacillati</taxon>
        <taxon>Bacillota</taxon>
        <taxon>Bacilli</taxon>
        <taxon>Bacillales</taxon>
        <taxon>Bacillaceae</taxon>
        <taxon>Sediminibacillus</taxon>
    </lineage>
</organism>
<dbReference type="NCBIfam" id="TIGR00484">
    <property type="entry name" value="EF-G"/>
    <property type="match status" value="1"/>
</dbReference>
<dbReference type="InterPro" id="IPR009022">
    <property type="entry name" value="EFG_III"/>
</dbReference>
<keyword evidence="10" id="KW-1185">Reference proteome</keyword>
<dbReference type="Gene3D" id="3.30.70.870">
    <property type="entry name" value="Elongation Factor G (Translational Gtpase), domain 3"/>
    <property type="match status" value="1"/>
</dbReference>
<dbReference type="Pfam" id="PF00679">
    <property type="entry name" value="EFG_C"/>
    <property type="match status" value="1"/>
</dbReference>
<feature type="binding site" evidence="7">
    <location>
        <begin position="81"/>
        <end position="85"/>
    </location>
    <ligand>
        <name>GTP</name>
        <dbReference type="ChEBI" id="CHEBI:37565"/>
    </ligand>
</feature>
<dbReference type="InterPro" id="IPR035647">
    <property type="entry name" value="EFG_III/V"/>
</dbReference>
<dbReference type="FunFam" id="3.30.230.10:FF:000003">
    <property type="entry name" value="Elongation factor G"/>
    <property type="match status" value="1"/>
</dbReference>
<evidence type="ECO:0000259" key="8">
    <source>
        <dbReference type="PROSITE" id="PS51722"/>
    </source>
</evidence>
<dbReference type="GO" id="GO:0032790">
    <property type="term" value="P:ribosome disassembly"/>
    <property type="evidence" value="ECO:0007669"/>
    <property type="project" value="TreeGrafter"/>
</dbReference>
<dbReference type="CDD" id="cd16262">
    <property type="entry name" value="EFG_III"/>
    <property type="match status" value="1"/>
</dbReference>
<dbReference type="OrthoDB" id="9804431at2"/>
<evidence type="ECO:0000256" key="2">
    <source>
        <dbReference type="ARBA" id="ARBA00017872"/>
    </source>
</evidence>
<dbReference type="CDD" id="cd01886">
    <property type="entry name" value="EF-G"/>
    <property type="match status" value="1"/>
</dbReference>
<keyword evidence="6 7" id="KW-0342">GTP-binding</keyword>
<name>A0A1G9D2R5_9BACI</name>
<keyword evidence="5 7" id="KW-0648">Protein biosynthesis</keyword>
<evidence type="ECO:0000256" key="3">
    <source>
        <dbReference type="ARBA" id="ARBA00022741"/>
    </source>
</evidence>
<feature type="domain" description="Tr-type G" evidence="8">
    <location>
        <begin position="8"/>
        <end position="282"/>
    </location>
</feature>
<dbReference type="InterPro" id="IPR031157">
    <property type="entry name" value="G_TR_CS"/>
</dbReference>
<dbReference type="Pfam" id="PF03144">
    <property type="entry name" value="GTP_EFTU_D2"/>
    <property type="match status" value="1"/>
</dbReference>
<dbReference type="InterPro" id="IPR004540">
    <property type="entry name" value="Transl_elong_EFG/EF2"/>
</dbReference>
<dbReference type="InterPro" id="IPR005225">
    <property type="entry name" value="Small_GTP-bd"/>
</dbReference>
<dbReference type="GO" id="GO:0005525">
    <property type="term" value="F:GTP binding"/>
    <property type="evidence" value="ECO:0007669"/>
    <property type="project" value="UniProtKB-UniRule"/>
</dbReference>
<reference evidence="9 10" key="1">
    <citation type="submission" date="2016-10" db="EMBL/GenBank/DDBJ databases">
        <authorList>
            <person name="de Groot N.N."/>
        </authorList>
    </citation>
    <scope>NUCLEOTIDE SEQUENCE [LARGE SCALE GENOMIC DNA]</scope>
    <source>
        <strain evidence="9 10">CGMCC 1.6502</strain>
    </source>
</reference>
<dbReference type="SUPFAM" id="SSF50447">
    <property type="entry name" value="Translation proteins"/>
    <property type="match status" value="1"/>
</dbReference>
<dbReference type="Gene3D" id="3.40.50.300">
    <property type="entry name" value="P-loop containing nucleotide triphosphate hydrolases"/>
    <property type="match status" value="1"/>
</dbReference>
<evidence type="ECO:0000256" key="6">
    <source>
        <dbReference type="ARBA" id="ARBA00023134"/>
    </source>
</evidence>
<dbReference type="SUPFAM" id="SSF54211">
    <property type="entry name" value="Ribosomal protein S5 domain 2-like"/>
    <property type="match status" value="1"/>
</dbReference>
<dbReference type="GO" id="GO:0003746">
    <property type="term" value="F:translation elongation factor activity"/>
    <property type="evidence" value="ECO:0007669"/>
    <property type="project" value="UniProtKB-UniRule"/>
</dbReference>
<dbReference type="SMART" id="SM00889">
    <property type="entry name" value="EFG_IV"/>
    <property type="match status" value="1"/>
</dbReference>
<dbReference type="Proteomes" id="UP000198694">
    <property type="component" value="Unassembled WGS sequence"/>
</dbReference>
<dbReference type="EMBL" id="FNFL01000009">
    <property type="protein sequence ID" value="SDK58222.1"/>
    <property type="molecule type" value="Genomic_DNA"/>
</dbReference>
<dbReference type="Pfam" id="PF03764">
    <property type="entry name" value="EFG_IV"/>
    <property type="match status" value="1"/>
</dbReference>
<dbReference type="InterPro" id="IPR047872">
    <property type="entry name" value="EFG_IV"/>
</dbReference>
<dbReference type="InterPro" id="IPR000640">
    <property type="entry name" value="EFG_V-like"/>
</dbReference>
<dbReference type="FunFam" id="3.30.70.240:FF:000001">
    <property type="entry name" value="Elongation factor G"/>
    <property type="match status" value="1"/>
</dbReference>
<comment type="similarity">
    <text evidence="1 7">Belongs to the TRAFAC class translation factor GTPase superfamily. Classic translation factor GTPase family. EF-G/EF-2 subfamily.</text>
</comment>
<dbReference type="SUPFAM" id="SSF54980">
    <property type="entry name" value="EF-G C-terminal domain-like"/>
    <property type="match status" value="2"/>
</dbReference>
<comment type="function">
    <text evidence="7">Catalyzes the GTP-dependent ribosomal translocation step during translation elongation. During this step, the ribosome changes from the pre-translocational (PRE) to the post-translocational (POST) state as the newly formed A-site-bound peptidyl-tRNA and P-site-bound deacylated tRNA move to the P and E sites, respectively. Catalyzes the coordinated movement of the two tRNA molecules, the mRNA and conformational changes in the ribosome.</text>
</comment>
<dbReference type="PANTHER" id="PTHR43261:SF1">
    <property type="entry name" value="RIBOSOME-RELEASING FACTOR 2, MITOCHONDRIAL"/>
    <property type="match status" value="1"/>
</dbReference>
<dbReference type="SMART" id="SM00838">
    <property type="entry name" value="EFG_C"/>
    <property type="match status" value="1"/>
</dbReference>
<dbReference type="Gene3D" id="3.30.230.10">
    <property type="match status" value="1"/>
</dbReference>
<comment type="subcellular location">
    <subcellularLocation>
        <location evidence="7">Cytoplasm</location>
    </subcellularLocation>
</comment>
<dbReference type="CDD" id="cd03713">
    <property type="entry name" value="EFG_mtEFG_C"/>
    <property type="match status" value="1"/>
</dbReference>
<dbReference type="PANTHER" id="PTHR43261">
    <property type="entry name" value="TRANSLATION ELONGATION FACTOR G-RELATED"/>
    <property type="match status" value="1"/>
</dbReference>
<dbReference type="InterPro" id="IPR004161">
    <property type="entry name" value="EFTu-like_2"/>
</dbReference>
<dbReference type="PROSITE" id="PS00301">
    <property type="entry name" value="G_TR_1"/>
    <property type="match status" value="1"/>
</dbReference>
<dbReference type="CDD" id="cd04088">
    <property type="entry name" value="EFG_mtEFG_II"/>
    <property type="match status" value="1"/>
</dbReference>
<dbReference type="Gene3D" id="3.30.70.240">
    <property type="match status" value="1"/>
</dbReference>
<evidence type="ECO:0000313" key="10">
    <source>
        <dbReference type="Proteomes" id="UP000198694"/>
    </source>
</evidence>
<evidence type="ECO:0000313" key="9">
    <source>
        <dbReference type="EMBL" id="SDK58222.1"/>
    </source>
</evidence>
<dbReference type="STRING" id="407036.SAMN05216243_3633"/>
<dbReference type="GO" id="GO:0005737">
    <property type="term" value="C:cytoplasm"/>
    <property type="evidence" value="ECO:0007669"/>
    <property type="project" value="UniProtKB-SubCell"/>
</dbReference>
<dbReference type="InterPro" id="IPR009000">
    <property type="entry name" value="Transl_B-barrel_sf"/>
</dbReference>
<evidence type="ECO:0000256" key="5">
    <source>
        <dbReference type="ARBA" id="ARBA00022917"/>
    </source>
</evidence>
<dbReference type="SUPFAM" id="SSF52540">
    <property type="entry name" value="P-loop containing nucleoside triphosphate hydrolases"/>
    <property type="match status" value="1"/>
</dbReference>
<dbReference type="FunFam" id="3.30.70.870:FF:000001">
    <property type="entry name" value="Elongation factor G"/>
    <property type="match status" value="1"/>
</dbReference>
<dbReference type="NCBIfam" id="TIGR00231">
    <property type="entry name" value="small_GTP"/>
    <property type="match status" value="1"/>
</dbReference>
<keyword evidence="7" id="KW-0963">Cytoplasm</keyword>
<gene>
    <name evidence="7" type="primary">fusA</name>
    <name evidence="9" type="ORF">SAMN05216243_3633</name>
</gene>
<keyword evidence="4 7" id="KW-0251">Elongation factor</keyword>
<dbReference type="HAMAP" id="MF_00054_B">
    <property type="entry name" value="EF_G_EF_2_B"/>
    <property type="match status" value="1"/>
</dbReference>
<dbReference type="AlphaFoldDB" id="A0A1G9D2R5"/>
<protein>
    <recommendedName>
        <fullName evidence="2 7">Elongation factor G</fullName>
        <shortName evidence="7">EF-G</shortName>
    </recommendedName>
</protein>
<dbReference type="PRINTS" id="PR00315">
    <property type="entry name" value="ELONGATNFCT"/>
</dbReference>
<dbReference type="InterPro" id="IPR000795">
    <property type="entry name" value="T_Tr_GTP-bd_dom"/>
</dbReference>
<feature type="binding site" evidence="7">
    <location>
        <begin position="135"/>
        <end position="138"/>
    </location>
    <ligand>
        <name>GTP</name>
        <dbReference type="ChEBI" id="CHEBI:37565"/>
    </ligand>
</feature>
<proteinExistence type="inferred from homology"/>
<dbReference type="CDD" id="cd01434">
    <property type="entry name" value="EFG_mtEFG1_IV"/>
    <property type="match status" value="1"/>
</dbReference>
<dbReference type="NCBIfam" id="NF009381">
    <property type="entry name" value="PRK12740.1-5"/>
    <property type="match status" value="1"/>
</dbReference>
<dbReference type="NCBIfam" id="NF009891">
    <property type="entry name" value="PRK13351.1-1"/>
    <property type="match status" value="1"/>
</dbReference>
<dbReference type="InterPro" id="IPR005517">
    <property type="entry name" value="Transl_elong_EFG/EF2_IV"/>
</dbReference>
<dbReference type="NCBIfam" id="NF009379">
    <property type="entry name" value="PRK12740.1-3"/>
    <property type="match status" value="1"/>
</dbReference>
<keyword evidence="3 7" id="KW-0547">Nucleotide-binding</keyword>
<dbReference type="GO" id="GO:0003924">
    <property type="term" value="F:GTPase activity"/>
    <property type="evidence" value="ECO:0007669"/>
    <property type="project" value="InterPro"/>
</dbReference>
<sequence length="692" mass="76493">MAREFSLEKTRNIGIMAHIDAGKTTATERILFYTGRIHKIGETHEGASQMDWMEQEQERGITITSAATTAQWKGHRINIIDTPGHVDFTVEVERSLRVLDGSVAVLDAQSGVEPQTETVWRQATTYGVPRIVFVNKMDKVGADFLYSVGTLSDRLGANAHPVQLPIGAEDNFEGIIDLITMEAYYYLDDLGTRAEARPIPDEYKDQAEEYRTNLLEAVAELDEDLMMKYLEGEEISNEELKNAVRTATLGVDFYPVFCGSAFKNKGVQLLVDGVIDYLPAPTDVPPIEGHIPQTEEKVVRKADDSEPFSALAFKVATDPYVGKLTFFRVYSGTLDSGSYVKNSTKDKRERVGRILQMHANSREEISTVYAGDIAGAVGLKDTSTGDTLCDEKSLVILESMEFPEPVIDVAIEPKTKADQDKMAVALGKLAEEDPTFRTETNPETGQTIISGMGELHLDIIVDRLKREFKVEANVGAPQVAYRETFRGSAEVEGKFVRQSGGRGQYGHVWVKFEPNEEGAGFEFVNKIVGGTVPREYIPSVEAGIKESMENGVLAGYPLIDVKATLYDGSYHDVDSNEMAFKVAASMALKAAKNKCQPVILEPMMKVEVIIPEEYMGDIMGDVTSRRGRVEGMGSRGNTQVVNAFVPLSEMFGYATALRSNTQGRGQYTMHFDHYEEVPKSISEEIIKKNAGE</sequence>
<dbReference type="InterPro" id="IPR035649">
    <property type="entry name" value="EFG_V"/>
</dbReference>
<dbReference type="Gene3D" id="2.40.30.10">
    <property type="entry name" value="Translation factors"/>
    <property type="match status" value="1"/>
</dbReference>
<dbReference type="RefSeq" id="WP_093217305.1">
    <property type="nucleotide sequence ID" value="NZ_FNFL01000009.1"/>
</dbReference>
<dbReference type="Pfam" id="PF14492">
    <property type="entry name" value="EFG_III"/>
    <property type="match status" value="1"/>
</dbReference>
<dbReference type="FunFam" id="3.40.50.300:FF:000029">
    <property type="entry name" value="Elongation factor G"/>
    <property type="match status" value="1"/>
</dbReference>
<dbReference type="InterPro" id="IPR014721">
    <property type="entry name" value="Ribsml_uS5_D2-typ_fold_subgr"/>
</dbReference>
<dbReference type="Pfam" id="PF00009">
    <property type="entry name" value="GTP_EFTU"/>
    <property type="match status" value="1"/>
</dbReference>
<evidence type="ECO:0000256" key="7">
    <source>
        <dbReference type="HAMAP-Rule" id="MF_00054"/>
    </source>
</evidence>
<dbReference type="PROSITE" id="PS51722">
    <property type="entry name" value="G_TR_2"/>
    <property type="match status" value="1"/>
</dbReference>
<dbReference type="InterPro" id="IPR020568">
    <property type="entry name" value="Ribosomal_Su5_D2-typ_SF"/>
</dbReference>
<dbReference type="FunFam" id="2.40.30.10:FF:000006">
    <property type="entry name" value="Elongation factor G"/>
    <property type="match status" value="1"/>
</dbReference>
<evidence type="ECO:0000256" key="1">
    <source>
        <dbReference type="ARBA" id="ARBA00005870"/>
    </source>
</evidence>